<accession>A0ACC0IJE9</accession>
<protein>
    <submittedName>
        <fullName evidence="1">Subtilisin-like protease SBT1.7</fullName>
    </submittedName>
</protein>
<proteinExistence type="predicted"/>
<organism evidence="1 2">
    <name type="scientific">Camellia lanceoleosa</name>
    <dbReference type="NCBI Taxonomy" id="1840588"/>
    <lineage>
        <taxon>Eukaryota</taxon>
        <taxon>Viridiplantae</taxon>
        <taxon>Streptophyta</taxon>
        <taxon>Embryophyta</taxon>
        <taxon>Tracheophyta</taxon>
        <taxon>Spermatophyta</taxon>
        <taxon>Magnoliopsida</taxon>
        <taxon>eudicotyledons</taxon>
        <taxon>Gunneridae</taxon>
        <taxon>Pentapetalae</taxon>
        <taxon>asterids</taxon>
        <taxon>Ericales</taxon>
        <taxon>Theaceae</taxon>
        <taxon>Camellia</taxon>
    </lineage>
</organism>
<sequence>MISEFSSRGPNTIVPEILKPDLLAPEETIMASWTGVMPSAMIDNDFISVEYNFISGTSVSCAVVVGIATLMRNIHPDWSPAAIRSTMMTTATSLDHNNRPIYNSNFQQPGT</sequence>
<dbReference type="EMBL" id="CM045760">
    <property type="protein sequence ID" value="KAI8025198.1"/>
    <property type="molecule type" value="Genomic_DNA"/>
</dbReference>
<evidence type="ECO:0000313" key="1">
    <source>
        <dbReference type="EMBL" id="KAI8025198.1"/>
    </source>
</evidence>
<name>A0ACC0IJE9_9ERIC</name>
<evidence type="ECO:0000313" key="2">
    <source>
        <dbReference type="Proteomes" id="UP001060215"/>
    </source>
</evidence>
<reference evidence="1 2" key="1">
    <citation type="journal article" date="2022" name="Plant J.">
        <title>Chromosome-level genome of Camellia lanceoleosa provides a valuable resource for understanding genome evolution and self-incompatibility.</title>
        <authorList>
            <person name="Gong W."/>
            <person name="Xiao S."/>
            <person name="Wang L."/>
            <person name="Liao Z."/>
            <person name="Chang Y."/>
            <person name="Mo W."/>
            <person name="Hu G."/>
            <person name="Li W."/>
            <person name="Zhao G."/>
            <person name="Zhu H."/>
            <person name="Hu X."/>
            <person name="Ji K."/>
            <person name="Xiang X."/>
            <person name="Song Q."/>
            <person name="Yuan D."/>
            <person name="Jin S."/>
            <person name="Zhang L."/>
        </authorList>
    </citation>
    <scope>NUCLEOTIDE SEQUENCE [LARGE SCALE GENOMIC DNA]</scope>
    <source>
        <strain evidence="1">SQ_2022a</strain>
    </source>
</reference>
<dbReference type="Proteomes" id="UP001060215">
    <property type="component" value="Chromosome 3"/>
</dbReference>
<keyword evidence="2" id="KW-1185">Reference proteome</keyword>
<gene>
    <name evidence="1" type="ORF">LOK49_LG02G00480</name>
</gene>
<comment type="caution">
    <text evidence="1">The sequence shown here is derived from an EMBL/GenBank/DDBJ whole genome shotgun (WGS) entry which is preliminary data.</text>
</comment>